<feature type="compositionally biased region" description="Acidic residues" evidence="2">
    <location>
        <begin position="284"/>
        <end position="343"/>
    </location>
</feature>
<reference evidence="3 4" key="1">
    <citation type="journal article" date="2014" name="Genome Announc.">
        <title>Complete Genome Sequence of the Novel Giant Pseudomonas Phage PaBG.</title>
        <authorList>
            <person name="Sykilinda N.N."/>
            <person name="Bondar A.A."/>
            <person name="Gorshkova A.S."/>
            <person name="Kurochkina L.P."/>
            <person name="Kulikov E.E."/>
            <person name="Shneider M.M."/>
            <person name="Kadykov V.A."/>
            <person name="Solovjeva N.V."/>
            <person name="Kabilov M.R."/>
            <person name="Mesyanzhinov V.V."/>
            <person name="Vlassov V.V."/>
            <person name="Drukker V.V."/>
            <person name="Miroshnikov K.A."/>
        </authorList>
    </citation>
    <scope>NUCLEOTIDE SEQUENCE [LARGE SCALE GENOMIC DNA]</scope>
</reference>
<protein>
    <submittedName>
        <fullName evidence="3">Putative ATPase</fullName>
    </submittedName>
</protein>
<dbReference type="Proteomes" id="UP000015545">
    <property type="component" value="Segment"/>
</dbReference>
<proteinExistence type="predicted"/>
<dbReference type="OrthoDB" id="33628at10239"/>
<evidence type="ECO:0000256" key="1">
    <source>
        <dbReference type="SAM" id="Coils"/>
    </source>
</evidence>
<dbReference type="RefSeq" id="YP_008433413.1">
    <property type="nucleotide sequence ID" value="NC_022096.1"/>
</dbReference>
<feature type="region of interest" description="Disordered" evidence="2">
    <location>
        <begin position="586"/>
        <end position="613"/>
    </location>
</feature>
<gene>
    <name evidence="3" type="ORF">PaBG_00082</name>
</gene>
<organism evidence="3 4">
    <name type="scientific">Pseudomonas phage PaBG</name>
    <dbReference type="NCBI Taxonomy" id="1335230"/>
    <lineage>
        <taxon>Viruses</taxon>
        <taxon>Duplodnaviria</taxon>
        <taxon>Heunggongvirae</taxon>
        <taxon>Uroviricota</taxon>
        <taxon>Caudoviricetes</taxon>
        <taxon>Baikalvirus</taxon>
        <taxon>Baikalvirus PaBG</taxon>
    </lineage>
</organism>
<evidence type="ECO:0000256" key="2">
    <source>
        <dbReference type="SAM" id="MobiDB-lite"/>
    </source>
</evidence>
<feature type="compositionally biased region" description="Acidic residues" evidence="2">
    <location>
        <begin position="257"/>
        <end position="271"/>
    </location>
</feature>
<feature type="compositionally biased region" description="Low complexity" evidence="2">
    <location>
        <begin position="589"/>
        <end position="599"/>
    </location>
</feature>
<dbReference type="KEGG" id="vg:16574768"/>
<sequence length="643" mass="68659">MSKHQRTPIRGIVVAGNSLEDVQELYRAVATGQDAQALHTADDSFVVLSSASSDINMLNPLTGVDDLKVGDGLVEQMEFLSSDSDAVNVNYTVCTAGCNAHILADDAELLKHCPACASVLEDLTDEQIAALSAGEEDGECDGCQVQESAIASGKTLEEAVAAYRAAISGEGETRTIKSGDVLIAVAGDANYDVYTGNEATVVADQQPSILESLSSSGAELDAHHFVCASSACGAHVVSSDDMPVFCPSCSSGLLDPEDEEATAGVEDDSDVGEVRDDLNPALASDEDDEDEDEEEEDDLDEEDDESEEDEEEDDEEEEEDESDEDEDDLDEEDEEEDDEEDDSLTLSVSSVRYADNGRARNRKPRVEEATASVQEPERMVAVAASFVALSGDMDVSKLDVAYANVQGENAWVAFYDRVPMAIAMASACDKHKEIFNSEVFGRAFKAQASQHGVPAALENMGFQEIKPEIQVADYVQAEVAQQVAARTQEVTASAERDKAELQDRLNGALATAALGYSKNFFKGQSNPIQQSLIESLSSVGLDNASALVAKAFAQHSDAYHSMLLAKANQIMGYSLETQNEIAEALAGTNASEEANASSAPMPLGRPVQVEKKETVREEATASTHQPQDFAARMTLALAGLGKR</sequence>
<feature type="coiled-coil region" evidence="1">
    <location>
        <begin position="484"/>
        <end position="511"/>
    </location>
</feature>
<dbReference type="GeneID" id="16574768"/>
<evidence type="ECO:0000313" key="3">
    <source>
        <dbReference type="EMBL" id="AGS81966.1"/>
    </source>
</evidence>
<keyword evidence="1" id="KW-0175">Coiled coil</keyword>
<dbReference type="EMBL" id="KF147891">
    <property type="protein sequence ID" value="AGS81966.1"/>
    <property type="molecule type" value="Genomic_DNA"/>
</dbReference>
<name>S5WKA5_9CAUD</name>
<accession>S5WKA5</accession>
<evidence type="ECO:0000313" key="4">
    <source>
        <dbReference type="Proteomes" id="UP000015545"/>
    </source>
</evidence>
<feature type="region of interest" description="Disordered" evidence="2">
    <location>
        <begin position="257"/>
        <end position="372"/>
    </location>
</feature>
<keyword evidence="4" id="KW-1185">Reference proteome</keyword>